<dbReference type="PANTHER" id="PTHR46652:SF3">
    <property type="entry name" value="LEUCINE-RICH REPEAT-CONTAINING PROTEIN 9"/>
    <property type="match status" value="1"/>
</dbReference>
<accession>A0ABQ9X2A4</accession>
<evidence type="ECO:0000313" key="5">
    <source>
        <dbReference type="EMBL" id="KAK2944741.1"/>
    </source>
</evidence>
<protein>
    <submittedName>
        <fullName evidence="5">Leucine rich repeat protein</fullName>
        <ecNumber evidence="5">3.1.3.16</ecNumber>
    </submittedName>
</protein>
<keyword evidence="4" id="KW-1133">Transmembrane helix</keyword>
<dbReference type="InterPro" id="IPR032675">
    <property type="entry name" value="LRR_dom_sf"/>
</dbReference>
<dbReference type="InterPro" id="IPR001611">
    <property type="entry name" value="Leu-rich_rpt"/>
</dbReference>
<feature type="region of interest" description="Disordered" evidence="3">
    <location>
        <begin position="1476"/>
        <end position="1505"/>
    </location>
</feature>
<keyword evidence="4" id="KW-0472">Membrane</keyword>
<dbReference type="Pfam" id="PF14580">
    <property type="entry name" value="LRR_9"/>
    <property type="match status" value="2"/>
</dbReference>
<dbReference type="SMART" id="SM00369">
    <property type="entry name" value="LRR_TYP"/>
    <property type="match status" value="7"/>
</dbReference>
<feature type="compositionally biased region" description="Basic and acidic residues" evidence="3">
    <location>
        <begin position="756"/>
        <end position="771"/>
    </location>
</feature>
<keyword evidence="6" id="KW-1185">Reference proteome</keyword>
<evidence type="ECO:0000313" key="6">
    <source>
        <dbReference type="Proteomes" id="UP001281761"/>
    </source>
</evidence>
<dbReference type="Gene3D" id="1.20.120.1630">
    <property type="match status" value="1"/>
</dbReference>
<feature type="compositionally biased region" description="Low complexity" evidence="3">
    <location>
        <begin position="1481"/>
        <end position="1494"/>
    </location>
</feature>
<dbReference type="SMART" id="SM00365">
    <property type="entry name" value="LRR_SD22"/>
    <property type="match status" value="8"/>
</dbReference>
<evidence type="ECO:0000256" key="2">
    <source>
        <dbReference type="ARBA" id="ARBA00022737"/>
    </source>
</evidence>
<gene>
    <name evidence="5" type="ORF">BLNAU_20326</name>
</gene>
<dbReference type="EMBL" id="JARBJD010000286">
    <property type="protein sequence ID" value="KAK2944741.1"/>
    <property type="molecule type" value="Genomic_DNA"/>
</dbReference>
<dbReference type="Pfam" id="PF13855">
    <property type="entry name" value="LRR_8"/>
    <property type="match status" value="1"/>
</dbReference>
<evidence type="ECO:0000256" key="3">
    <source>
        <dbReference type="SAM" id="MobiDB-lite"/>
    </source>
</evidence>
<feature type="compositionally biased region" description="Basic and acidic residues" evidence="3">
    <location>
        <begin position="1336"/>
        <end position="1348"/>
    </location>
</feature>
<dbReference type="Gene3D" id="3.80.10.10">
    <property type="entry name" value="Ribonuclease Inhibitor"/>
    <property type="match status" value="7"/>
</dbReference>
<dbReference type="EC" id="3.1.3.16" evidence="5"/>
<dbReference type="SMART" id="SM00364">
    <property type="entry name" value="LRR_BAC"/>
    <property type="match status" value="8"/>
</dbReference>
<feature type="transmembrane region" description="Helical" evidence="4">
    <location>
        <begin position="1554"/>
        <end position="1574"/>
    </location>
</feature>
<keyword evidence="4" id="KW-0812">Transmembrane</keyword>
<comment type="caution">
    <text evidence="5">The sequence shown here is derived from an EMBL/GenBank/DDBJ whole genome shotgun (WGS) entry which is preliminary data.</text>
</comment>
<evidence type="ECO:0000256" key="1">
    <source>
        <dbReference type="ARBA" id="ARBA00022614"/>
    </source>
</evidence>
<organism evidence="5 6">
    <name type="scientific">Blattamonas nauphoetae</name>
    <dbReference type="NCBI Taxonomy" id="2049346"/>
    <lineage>
        <taxon>Eukaryota</taxon>
        <taxon>Metamonada</taxon>
        <taxon>Preaxostyla</taxon>
        <taxon>Oxymonadida</taxon>
        <taxon>Blattamonas</taxon>
    </lineage>
</organism>
<feature type="compositionally biased region" description="Polar residues" evidence="3">
    <location>
        <begin position="1308"/>
        <end position="1318"/>
    </location>
</feature>
<proteinExistence type="predicted"/>
<feature type="transmembrane region" description="Helical" evidence="4">
    <location>
        <begin position="1513"/>
        <end position="1533"/>
    </location>
</feature>
<feature type="region of interest" description="Disordered" evidence="3">
    <location>
        <begin position="1304"/>
        <end position="1420"/>
    </location>
</feature>
<dbReference type="Gene3D" id="3.90.228.10">
    <property type="match status" value="1"/>
</dbReference>
<dbReference type="GO" id="GO:0004722">
    <property type="term" value="F:protein serine/threonine phosphatase activity"/>
    <property type="evidence" value="ECO:0007669"/>
    <property type="project" value="UniProtKB-EC"/>
</dbReference>
<keyword evidence="2" id="KW-0677">Repeat</keyword>
<dbReference type="InterPro" id="IPR003591">
    <property type="entry name" value="Leu-rich_rpt_typical-subtyp"/>
</dbReference>
<dbReference type="PANTHER" id="PTHR46652">
    <property type="entry name" value="LEUCINE-RICH REPEAT AND IQ DOMAIN-CONTAINING PROTEIN 1-RELATED"/>
    <property type="match status" value="1"/>
</dbReference>
<dbReference type="Proteomes" id="UP001281761">
    <property type="component" value="Unassembled WGS sequence"/>
</dbReference>
<dbReference type="InterPro" id="IPR050836">
    <property type="entry name" value="SDS22/Internalin_LRR"/>
</dbReference>
<dbReference type="SUPFAM" id="SSF52058">
    <property type="entry name" value="L domain-like"/>
    <property type="match status" value="3"/>
</dbReference>
<name>A0ABQ9X2A4_9EUKA</name>
<sequence length="1673" mass="186352">MIDALVNLEDLNLAGNPIGSFSEVQKLSRLPMLTTLSLYDPHYSPCPACYLSNYQTFVCSSVPSLRMLDYVPITTEQRQIAEATFAKKKMYYNMRINSLKRNTTLLLRSAAKTNAQKARRITDAVSTLTEHMYDLQDLRACVMSKLDNTICTGLQMPEKSSDLESTSSSIGKLSHKASSTYTLKADTNIPGSETITSAMAEITKTIDKHLTPHLFLLSNAFNDFSDRISQIKSQSIRHLELELSTGGNIRFEEGKESDPWAQSCNQVCETRFDPTKTKKFGVDNFHISAITRIHNRFLRARFDTHLATLTDTTNPAHKKNIDYFFYAPIDNNTDDIEKIALEGFPDAADFGTDQKDAGIGLFSSLTHFAYDKFGMTTAVQKGSIEDQTPFYLLLCKVYCSSPKEAPTGVVGWTEANQNSCFFRPAPYSPNDRKYLVMNKKIVLPEYLIEMEFMNQESPPHPPAATLFSLISFQPPSSETEQKDLNVYVSTTAGFINKIARIMEEGKEAKENSSYPSSISRLPSSLVLICQRSLSALPSSLSLIHTFPPQPFLSSSFFSSVSTTTLTTVSLFNCSISRIQPSAFSSLPLLTSLYLPYNALTNFEVNNKMAKLRTLDLTGNQIVTIGKSWSNLSSLNVLNLAFNRISSQSDLDTLASSLPSLSAITLLGNPVYETRGLGDILQFCFPTLVELDNQPIAKAVDVKPANEPRSPQLHSTLSLSREDFQQASAQAFSIPLSLIRRCSLRNTQPPSPPRLLQESKEERKEREKKSPTEETAQDNALRLERELDRLTQVYPNDASWIVTVTELDLNGQKLSTLNGMSSLPHLHTLSISDNRLSSLAGLESCHSLLSLTAESNFISSLEPLSQLSSLLVLKLSSNRISVLTPLLNHPNLIQLQLEDNLIESLPSIWGETTQIEELYLGNNKIGNITEAANLLPLTSLVVVDLVGNEVVKGPDYRHLLLFYLKQLRVLDGVSVTPEEQGKARNTFLGRLTEDTINMAISGIEEGDEERQSSPFPSLSLSKAVDYSQHEKLNLSHRSVRNISILQQLNFSGLVELELNDNGIVDISTLGNLPSLKILNCARNSIKSIGDANKQTGLFALASTLESINLSSNQLSGSLSILRLDKFEKLRRLNLTENDLSFPKQEIVWPNTLKELALSRNKKLGNPPKNYFSGLVNLRILHYDENQMRSLQSITELPKITTLYASGNRLSDLNEIDTIASISTLHHVTFAHNAMARRGDYRLVVVRKMPYLMSLDMKEITKEEVDRAELGMNAGQININSLPTQTLQKLLTRYALLGIDPQASGINAPLPTQGQDSHSSLPPVRSKRQYSPSPYAAKMEKPSAAREPLRRRPTSPGRAAGSRYSQSPEVRNERAKPKAVAEVGSLEINSTQITPKQAAAAKRGRHPSPTMSSQDKSVGNVPRGSAKRIFVNRLTRCARVLLWGAKMEIEPDNTPPPAPKNLLITFVQSTYFPKIVMPKTKKSSPSSSGTKYKPSSQRTPPEEPKEFPVEHKGKVILLNILLYASIIANIVFSVYTTIFEPTHVAFKFEILEFVRVLAEIIAILFCIPYVWSYIILKPEQYLTEGYGCPRRIIQKGPYSELRHPIDYSRCFISIGNAIAYQSPVLLGIALITAFSAIQLALLEEKVLKRGLPRAHLAYTGKVRRFLPKNWKKYIF</sequence>
<keyword evidence="1" id="KW-0433">Leucine-rich repeat</keyword>
<dbReference type="PROSITE" id="PS51450">
    <property type="entry name" value="LRR"/>
    <property type="match status" value="8"/>
</dbReference>
<feature type="region of interest" description="Disordered" evidence="3">
    <location>
        <begin position="743"/>
        <end position="778"/>
    </location>
</feature>
<keyword evidence="5" id="KW-0378">Hydrolase</keyword>
<evidence type="ECO:0000256" key="4">
    <source>
        <dbReference type="SAM" id="Phobius"/>
    </source>
</evidence>
<feature type="transmembrane region" description="Helical" evidence="4">
    <location>
        <begin position="1622"/>
        <end position="1640"/>
    </location>
</feature>
<reference evidence="5 6" key="1">
    <citation type="journal article" date="2022" name="bioRxiv">
        <title>Genomics of Preaxostyla Flagellates Illuminates Evolutionary Transitions and the Path Towards Mitochondrial Loss.</title>
        <authorList>
            <person name="Novak L.V.F."/>
            <person name="Treitli S.C."/>
            <person name="Pyrih J."/>
            <person name="Halakuc P."/>
            <person name="Pipaliya S.V."/>
            <person name="Vacek V."/>
            <person name="Brzon O."/>
            <person name="Soukal P."/>
            <person name="Eme L."/>
            <person name="Dacks J.B."/>
            <person name="Karnkowska A."/>
            <person name="Elias M."/>
            <person name="Hampl V."/>
        </authorList>
    </citation>
    <scope>NUCLEOTIDE SEQUENCE [LARGE SCALE GENOMIC DNA]</scope>
    <source>
        <strain evidence="5">NAU3</strain>
        <tissue evidence="5">Gut</tissue>
    </source>
</reference>